<dbReference type="Proteomes" id="UP001283361">
    <property type="component" value="Unassembled WGS sequence"/>
</dbReference>
<sequence length="80" mass="9438">MHVRDVDINCHFESTSTNLMYQLSNLRDWVSNEAYTHATHFLIPFDQSVADTSCSDRYTWRRLQVACPRHTQSVERFSQS</sequence>
<comment type="caution">
    <text evidence="1">The sequence shown here is derived from an EMBL/GenBank/DDBJ whole genome shotgun (WGS) entry which is preliminary data.</text>
</comment>
<gene>
    <name evidence="1" type="ORF">RRG08_018386</name>
</gene>
<proteinExistence type="predicted"/>
<evidence type="ECO:0000313" key="1">
    <source>
        <dbReference type="EMBL" id="KAK3750617.1"/>
    </source>
</evidence>
<evidence type="ECO:0000313" key="2">
    <source>
        <dbReference type="Proteomes" id="UP001283361"/>
    </source>
</evidence>
<protein>
    <submittedName>
        <fullName evidence="1">Uncharacterized protein</fullName>
    </submittedName>
</protein>
<name>A0AAE1D1K7_9GAST</name>
<organism evidence="1 2">
    <name type="scientific">Elysia crispata</name>
    <name type="common">lettuce slug</name>
    <dbReference type="NCBI Taxonomy" id="231223"/>
    <lineage>
        <taxon>Eukaryota</taxon>
        <taxon>Metazoa</taxon>
        <taxon>Spiralia</taxon>
        <taxon>Lophotrochozoa</taxon>
        <taxon>Mollusca</taxon>
        <taxon>Gastropoda</taxon>
        <taxon>Heterobranchia</taxon>
        <taxon>Euthyneura</taxon>
        <taxon>Panpulmonata</taxon>
        <taxon>Sacoglossa</taxon>
        <taxon>Placobranchoidea</taxon>
        <taxon>Plakobranchidae</taxon>
        <taxon>Elysia</taxon>
    </lineage>
</organism>
<dbReference type="EMBL" id="JAWDGP010005863">
    <property type="protein sequence ID" value="KAK3750617.1"/>
    <property type="molecule type" value="Genomic_DNA"/>
</dbReference>
<dbReference type="AlphaFoldDB" id="A0AAE1D1K7"/>
<keyword evidence="2" id="KW-1185">Reference proteome</keyword>
<reference evidence="1" key="1">
    <citation type="journal article" date="2023" name="G3 (Bethesda)">
        <title>A reference genome for the long-term kleptoplast-retaining sea slug Elysia crispata morphotype clarki.</title>
        <authorList>
            <person name="Eastman K.E."/>
            <person name="Pendleton A.L."/>
            <person name="Shaikh M.A."/>
            <person name="Suttiyut T."/>
            <person name="Ogas R."/>
            <person name="Tomko P."/>
            <person name="Gavelis G."/>
            <person name="Widhalm J.R."/>
            <person name="Wisecaver J.H."/>
        </authorList>
    </citation>
    <scope>NUCLEOTIDE SEQUENCE</scope>
    <source>
        <strain evidence="1">ECLA1</strain>
    </source>
</reference>
<accession>A0AAE1D1K7</accession>